<keyword evidence="4 7" id="KW-0812">Transmembrane</keyword>
<dbReference type="PANTHER" id="PTHR23511">
    <property type="entry name" value="SYNAPTIC VESICLE GLYCOPROTEIN 2"/>
    <property type="match status" value="1"/>
</dbReference>
<evidence type="ECO:0000256" key="4">
    <source>
        <dbReference type="ARBA" id="ARBA00022692"/>
    </source>
</evidence>
<protein>
    <submittedName>
        <fullName evidence="9">Synaptic vesicle glycoprotein 2</fullName>
    </submittedName>
</protein>
<reference evidence="9" key="1">
    <citation type="submission" date="2021-06" db="EMBL/GenBank/DDBJ databases">
        <authorList>
            <consortium name="Wellcome Sanger Institute Data Sharing"/>
        </authorList>
    </citation>
    <scope>NUCLEOTIDE SEQUENCE [LARGE SCALE GENOMIC DNA]</scope>
</reference>
<evidence type="ECO:0000256" key="7">
    <source>
        <dbReference type="SAM" id="Phobius"/>
    </source>
</evidence>
<organism evidence="9 10">
    <name type="scientific">Erpetoichthys calabaricus</name>
    <name type="common">Rope fish</name>
    <name type="synonym">Calamoichthys calabaricus</name>
    <dbReference type="NCBI Taxonomy" id="27687"/>
    <lineage>
        <taxon>Eukaryota</taxon>
        <taxon>Metazoa</taxon>
        <taxon>Chordata</taxon>
        <taxon>Craniata</taxon>
        <taxon>Vertebrata</taxon>
        <taxon>Euteleostomi</taxon>
        <taxon>Actinopterygii</taxon>
        <taxon>Polypteriformes</taxon>
        <taxon>Polypteridae</taxon>
        <taxon>Erpetoichthys</taxon>
    </lineage>
</organism>
<dbReference type="PROSITE" id="PS50850">
    <property type="entry name" value="MFS"/>
    <property type="match status" value="1"/>
</dbReference>
<dbReference type="GO" id="GO:0022857">
    <property type="term" value="F:transmembrane transporter activity"/>
    <property type="evidence" value="ECO:0007669"/>
    <property type="project" value="InterPro"/>
</dbReference>
<dbReference type="InterPro" id="IPR020846">
    <property type="entry name" value="MFS_dom"/>
</dbReference>
<dbReference type="GeneTree" id="ENSGT00950000182940"/>
<accession>A0A8C4TGV0</accession>
<feature type="transmembrane region" description="Helical" evidence="7">
    <location>
        <begin position="132"/>
        <end position="150"/>
    </location>
</feature>
<feature type="transmembrane region" description="Helical" evidence="7">
    <location>
        <begin position="6"/>
        <end position="24"/>
    </location>
</feature>
<feature type="transmembrane region" description="Helical" evidence="7">
    <location>
        <begin position="381"/>
        <end position="404"/>
    </location>
</feature>
<keyword evidence="10" id="KW-1185">Reference proteome</keyword>
<evidence type="ECO:0000256" key="2">
    <source>
        <dbReference type="ARBA" id="ARBA00008335"/>
    </source>
</evidence>
<proteinExistence type="inferred from homology"/>
<feature type="transmembrane region" description="Helical" evidence="7">
    <location>
        <begin position="323"/>
        <end position="342"/>
    </location>
</feature>
<comment type="subcellular location">
    <subcellularLocation>
        <location evidence="1">Membrane</location>
        <topology evidence="1">Multi-pass membrane protein</topology>
    </subcellularLocation>
</comment>
<dbReference type="AlphaFoldDB" id="A0A8C4TGV0"/>
<reference evidence="9" key="3">
    <citation type="submission" date="2025-09" db="UniProtKB">
        <authorList>
            <consortium name="Ensembl"/>
        </authorList>
    </citation>
    <scope>IDENTIFICATION</scope>
</reference>
<feature type="transmembrane region" description="Helical" evidence="7">
    <location>
        <begin position="31"/>
        <end position="54"/>
    </location>
</feature>
<keyword evidence="5 7" id="KW-1133">Transmembrane helix</keyword>
<dbReference type="InterPro" id="IPR005829">
    <property type="entry name" value="Sugar_transporter_CS"/>
</dbReference>
<dbReference type="SUPFAM" id="SSF103473">
    <property type="entry name" value="MFS general substrate transporter"/>
    <property type="match status" value="1"/>
</dbReference>
<dbReference type="Pfam" id="PF00083">
    <property type="entry name" value="Sugar_tr"/>
    <property type="match status" value="2"/>
</dbReference>
<reference evidence="9" key="2">
    <citation type="submission" date="2025-08" db="UniProtKB">
        <authorList>
            <consortium name="Ensembl"/>
        </authorList>
    </citation>
    <scope>IDENTIFICATION</scope>
</reference>
<sequence>MGFLIASTFLGMAIGGYVWGYLADKNGRQKILAFSLAINGLFAALSSLATTFWLFLLLRFISGIGVGGSIPVIFSYFSEFQPRKKRGVMISCLATFWMVGNILVAGLAWLVIPRTFIRFQLGNLNFESWRVFVGLCSIPSLSSGLLFGFVMPESPKYLMEVGNETVAIHVFHKMFVCNHRGSIKKFPICKLNISNKRAEKSAAKDNLNVNTLCHIIKQTLGPSTKLFRAPLTSRSIVLLIVFFCISFGYYGLWMWLPELFKRQDEGDVSCSITFHQTDTHQINNESCSPPKRTVFTESLIIAGANLPGNIFSIFLMDVVGGRILLVFSLLLSGLSVFFFWAVKTKTQSLVMSCIFSAVSVVSWNALDLIGTELYPTQLRSCALGFFTGVGRLASILANIVFGQLVDTNCAVTLLLVAAMLCIGGLTASKLPQTKHAELM</sequence>
<dbReference type="InterPro" id="IPR005828">
    <property type="entry name" value="MFS_sugar_transport-like"/>
</dbReference>
<keyword evidence="6 7" id="KW-0472">Membrane</keyword>
<feature type="transmembrane region" description="Helical" evidence="7">
    <location>
        <begin position="348"/>
        <end position="369"/>
    </location>
</feature>
<dbReference type="FunFam" id="1.20.1250.20:FF:000232">
    <property type="entry name" value="Organic cation/carnitine transporter 7"/>
    <property type="match status" value="1"/>
</dbReference>
<evidence type="ECO:0000259" key="8">
    <source>
        <dbReference type="PROSITE" id="PS50850"/>
    </source>
</evidence>
<comment type="similarity">
    <text evidence="2">Belongs to the major facilitator superfamily.</text>
</comment>
<evidence type="ECO:0000256" key="1">
    <source>
        <dbReference type="ARBA" id="ARBA00004141"/>
    </source>
</evidence>
<evidence type="ECO:0000256" key="3">
    <source>
        <dbReference type="ARBA" id="ARBA00022448"/>
    </source>
</evidence>
<name>A0A8C4TGV0_ERPCA</name>
<dbReference type="PROSITE" id="PS00217">
    <property type="entry name" value="SUGAR_TRANSPORT_2"/>
    <property type="match status" value="1"/>
</dbReference>
<feature type="transmembrane region" description="Helical" evidence="7">
    <location>
        <begin position="236"/>
        <end position="256"/>
    </location>
</feature>
<dbReference type="GO" id="GO:0016020">
    <property type="term" value="C:membrane"/>
    <property type="evidence" value="ECO:0007669"/>
    <property type="project" value="UniProtKB-SubCell"/>
</dbReference>
<feature type="transmembrane region" description="Helical" evidence="7">
    <location>
        <begin position="410"/>
        <end position="430"/>
    </location>
</feature>
<feature type="transmembrane region" description="Helical" evidence="7">
    <location>
        <begin position="89"/>
        <end position="112"/>
    </location>
</feature>
<feature type="transmembrane region" description="Helical" evidence="7">
    <location>
        <begin position="60"/>
        <end position="77"/>
    </location>
</feature>
<evidence type="ECO:0000256" key="5">
    <source>
        <dbReference type="ARBA" id="ARBA00022989"/>
    </source>
</evidence>
<evidence type="ECO:0000256" key="6">
    <source>
        <dbReference type="ARBA" id="ARBA00023136"/>
    </source>
</evidence>
<evidence type="ECO:0000313" key="10">
    <source>
        <dbReference type="Proteomes" id="UP000694620"/>
    </source>
</evidence>
<keyword evidence="3" id="KW-0813">Transport</keyword>
<dbReference type="InterPro" id="IPR036259">
    <property type="entry name" value="MFS_trans_sf"/>
</dbReference>
<evidence type="ECO:0000313" key="9">
    <source>
        <dbReference type="Ensembl" id="ENSECRP00000032511.1"/>
    </source>
</evidence>
<feature type="domain" description="Major facilitator superfamily (MFS) profile" evidence="8">
    <location>
        <begin position="1"/>
        <end position="435"/>
    </location>
</feature>
<dbReference type="Gene3D" id="1.20.1250.20">
    <property type="entry name" value="MFS general substrate transporter like domains"/>
    <property type="match status" value="1"/>
</dbReference>
<dbReference type="PANTHER" id="PTHR23511:SF34">
    <property type="entry name" value="SYNAPTIC VESICLE GLYCOPROTEIN 2"/>
    <property type="match status" value="1"/>
</dbReference>
<dbReference type="Proteomes" id="UP000694620">
    <property type="component" value="Chromosome 17"/>
</dbReference>
<dbReference type="Ensembl" id="ENSECRT00000033233.1">
    <property type="protein sequence ID" value="ENSECRP00000032511.1"/>
    <property type="gene ID" value="ENSECRG00000022030.1"/>
</dbReference>